<keyword evidence="3" id="KW-1185">Reference proteome</keyword>
<comment type="caution">
    <text evidence="2">The sequence shown here is derived from an EMBL/GenBank/DDBJ whole genome shotgun (WGS) entry which is preliminary data.</text>
</comment>
<name>A0AAW1Q978_9CHLO</name>
<evidence type="ECO:0000313" key="2">
    <source>
        <dbReference type="EMBL" id="KAK9818694.1"/>
    </source>
</evidence>
<dbReference type="EMBL" id="JALJOS010000057">
    <property type="protein sequence ID" value="KAK9818694.1"/>
    <property type="molecule type" value="Genomic_DNA"/>
</dbReference>
<gene>
    <name evidence="2" type="ORF">WJX74_007454</name>
</gene>
<evidence type="ECO:0000259" key="1">
    <source>
        <dbReference type="Pfam" id="PF00293"/>
    </source>
</evidence>
<dbReference type="SUPFAM" id="SSF55811">
    <property type="entry name" value="Nudix"/>
    <property type="match status" value="1"/>
</dbReference>
<accession>A0AAW1Q978</accession>
<dbReference type="InterPro" id="IPR000086">
    <property type="entry name" value="NUDIX_hydrolase_dom"/>
</dbReference>
<dbReference type="Proteomes" id="UP001438707">
    <property type="component" value="Unassembled WGS sequence"/>
</dbReference>
<reference evidence="2 3" key="1">
    <citation type="journal article" date="2024" name="Nat. Commun.">
        <title>Phylogenomics reveals the evolutionary origins of lichenization in chlorophyte algae.</title>
        <authorList>
            <person name="Puginier C."/>
            <person name="Libourel C."/>
            <person name="Otte J."/>
            <person name="Skaloud P."/>
            <person name="Haon M."/>
            <person name="Grisel S."/>
            <person name="Petersen M."/>
            <person name="Berrin J.G."/>
            <person name="Delaux P.M."/>
            <person name="Dal Grande F."/>
            <person name="Keller J."/>
        </authorList>
    </citation>
    <scope>NUCLEOTIDE SEQUENCE [LARGE SCALE GENOMIC DNA]</scope>
    <source>
        <strain evidence="2 3">SAG 2145</strain>
    </source>
</reference>
<protein>
    <recommendedName>
        <fullName evidence="1">Nudix hydrolase domain-containing protein</fullName>
    </recommendedName>
</protein>
<feature type="domain" description="Nudix hydrolase" evidence="1">
    <location>
        <begin position="113"/>
        <end position="222"/>
    </location>
</feature>
<evidence type="ECO:0000313" key="3">
    <source>
        <dbReference type="Proteomes" id="UP001438707"/>
    </source>
</evidence>
<proteinExistence type="predicted"/>
<dbReference type="AlphaFoldDB" id="A0AAW1Q978"/>
<dbReference type="InterPro" id="IPR015797">
    <property type="entry name" value="NUDIX_hydrolase-like_dom_sf"/>
</dbReference>
<dbReference type="Gene3D" id="3.90.79.10">
    <property type="entry name" value="Nucleoside Triphosphate Pyrophosphohydrolase"/>
    <property type="match status" value="1"/>
</dbReference>
<organism evidence="2 3">
    <name type="scientific">Apatococcus lobatus</name>
    <dbReference type="NCBI Taxonomy" id="904363"/>
    <lineage>
        <taxon>Eukaryota</taxon>
        <taxon>Viridiplantae</taxon>
        <taxon>Chlorophyta</taxon>
        <taxon>core chlorophytes</taxon>
        <taxon>Trebouxiophyceae</taxon>
        <taxon>Chlorellales</taxon>
        <taxon>Chlorellaceae</taxon>
        <taxon>Apatococcus</taxon>
    </lineage>
</organism>
<sequence>MQQLATVSNLAHPCSTGFLVSPTQSQKVLFLERLHQVPQALATTDMQTFHDEDFEIVHEKQVFKRYLTLYDRRIKFPAQKGQQRQEHDYDIIGHPQCGFHFVVTFPFHASSNDGQAQVTLLREHAQGPNQMMWVLPTGGFDPLKHGDSWEAGARAEMSEEAHLNGGDFVQLTPAGHPGIVEGKWCANRFTPFLCLNPQADLSPGSRDEQECIEVHRISIAELREIMHSGDMLLPSITTCFLALARLQQEDLIP</sequence>
<dbReference type="Pfam" id="PF00293">
    <property type="entry name" value="NUDIX"/>
    <property type="match status" value="1"/>
</dbReference>